<evidence type="ECO:0000313" key="2">
    <source>
        <dbReference type="EMBL" id="MPC98023.1"/>
    </source>
</evidence>
<feature type="chain" id="PRO_5023110693" description="Secreted protein" evidence="1">
    <location>
        <begin position="25"/>
        <end position="77"/>
    </location>
</feature>
<dbReference type="EMBL" id="VSRR010112401">
    <property type="protein sequence ID" value="MPC98023.1"/>
    <property type="molecule type" value="Genomic_DNA"/>
</dbReference>
<protein>
    <recommendedName>
        <fullName evidence="4">Secreted protein</fullName>
    </recommendedName>
</protein>
<gene>
    <name evidence="2" type="ORF">E2C01_093373</name>
</gene>
<proteinExistence type="predicted"/>
<reference evidence="2 3" key="1">
    <citation type="submission" date="2019-05" db="EMBL/GenBank/DDBJ databases">
        <title>Another draft genome of Portunus trituberculatus and its Hox gene families provides insights of decapod evolution.</title>
        <authorList>
            <person name="Jeong J.-H."/>
            <person name="Song I."/>
            <person name="Kim S."/>
            <person name="Choi T."/>
            <person name="Kim D."/>
            <person name="Ryu S."/>
            <person name="Kim W."/>
        </authorList>
    </citation>
    <scope>NUCLEOTIDE SEQUENCE [LARGE SCALE GENOMIC DNA]</scope>
    <source>
        <tissue evidence="2">Muscle</tissue>
    </source>
</reference>
<dbReference type="AlphaFoldDB" id="A0A5B7JU97"/>
<accession>A0A5B7JU97</accession>
<name>A0A5B7JU97_PORTR</name>
<keyword evidence="3" id="KW-1185">Reference proteome</keyword>
<comment type="caution">
    <text evidence="2">The sequence shown here is derived from an EMBL/GenBank/DDBJ whole genome shotgun (WGS) entry which is preliminary data.</text>
</comment>
<sequence length="77" mass="8565">MMMMVVVVVVVVLVVLVVVVRVSGSALYPPAREQMTASLPAACETDGTERRQKERQGIKSSGWRLCELTHTARRRKP</sequence>
<organism evidence="2 3">
    <name type="scientific">Portunus trituberculatus</name>
    <name type="common">Swimming crab</name>
    <name type="synonym">Neptunus trituberculatus</name>
    <dbReference type="NCBI Taxonomy" id="210409"/>
    <lineage>
        <taxon>Eukaryota</taxon>
        <taxon>Metazoa</taxon>
        <taxon>Ecdysozoa</taxon>
        <taxon>Arthropoda</taxon>
        <taxon>Crustacea</taxon>
        <taxon>Multicrustacea</taxon>
        <taxon>Malacostraca</taxon>
        <taxon>Eumalacostraca</taxon>
        <taxon>Eucarida</taxon>
        <taxon>Decapoda</taxon>
        <taxon>Pleocyemata</taxon>
        <taxon>Brachyura</taxon>
        <taxon>Eubrachyura</taxon>
        <taxon>Portunoidea</taxon>
        <taxon>Portunidae</taxon>
        <taxon>Portuninae</taxon>
        <taxon>Portunus</taxon>
    </lineage>
</organism>
<keyword evidence="1" id="KW-0732">Signal</keyword>
<dbReference type="Proteomes" id="UP000324222">
    <property type="component" value="Unassembled WGS sequence"/>
</dbReference>
<evidence type="ECO:0000256" key="1">
    <source>
        <dbReference type="SAM" id="SignalP"/>
    </source>
</evidence>
<evidence type="ECO:0008006" key="4">
    <source>
        <dbReference type="Google" id="ProtNLM"/>
    </source>
</evidence>
<feature type="signal peptide" evidence="1">
    <location>
        <begin position="1"/>
        <end position="24"/>
    </location>
</feature>
<evidence type="ECO:0000313" key="3">
    <source>
        <dbReference type="Proteomes" id="UP000324222"/>
    </source>
</evidence>